<comment type="caution">
    <text evidence="3">The sequence shown here is derived from an EMBL/GenBank/DDBJ whole genome shotgun (WGS) entry which is preliminary data.</text>
</comment>
<dbReference type="Proteomes" id="UP000660262">
    <property type="component" value="Unassembled WGS sequence"/>
</dbReference>
<name>A0A830HB06_9CHLO</name>
<dbReference type="AlphaFoldDB" id="A0A830HB06"/>
<evidence type="ECO:0000256" key="2">
    <source>
        <dbReference type="ARBA" id="ARBA00022737"/>
    </source>
</evidence>
<evidence type="ECO:0000313" key="4">
    <source>
        <dbReference type="Proteomes" id="UP000660262"/>
    </source>
</evidence>
<keyword evidence="2" id="KW-0677">Repeat</keyword>
<dbReference type="InterPro" id="IPR015915">
    <property type="entry name" value="Kelch-typ_b-propeller"/>
</dbReference>
<evidence type="ECO:0000313" key="3">
    <source>
        <dbReference type="EMBL" id="GHP03908.1"/>
    </source>
</evidence>
<dbReference type="Pfam" id="PF24681">
    <property type="entry name" value="Kelch_KLHDC2_KLHL20_DRC7"/>
    <property type="match status" value="1"/>
</dbReference>
<organism evidence="3 4">
    <name type="scientific">Pycnococcus provasolii</name>
    <dbReference type="NCBI Taxonomy" id="41880"/>
    <lineage>
        <taxon>Eukaryota</taxon>
        <taxon>Viridiplantae</taxon>
        <taxon>Chlorophyta</taxon>
        <taxon>Pseudoscourfieldiophyceae</taxon>
        <taxon>Pseudoscourfieldiales</taxon>
        <taxon>Pycnococcaceae</taxon>
        <taxon>Pycnococcus</taxon>
    </lineage>
</organism>
<gene>
    <name evidence="3" type="ORF">PPROV_000266200</name>
</gene>
<dbReference type="PANTHER" id="PTHR46093:SF18">
    <property type="entry name" value="FIBRONECTIN TYPE-III DOMAIN-CONTAINING PROTEIN"/>
    <property type="match status" value="1"/>
</dbReference>
<proteinExistence type="predicted"/>
<reference evidence="3" key="1">
    <citation type="submission" date="2020-10" db="EMBL/GenBank/DDBJ databases">
        <title>Unveiling of a novel bifunctional photoreceptor, Dualchrome1, isolated from a cosmopolitan green alga.</title>
        <authorList>
            <person name="Suzuki S."/>
            <person name="Kawachi M."/>
        </authorList>
    </citation>
    <scope>NUCLEOTIDE SEQUENCE</scope>
    <source>
        <strain evidence="3">NIES 2893</strain>
    </source>
</reference>
<protein>
    <submittedName>
        <fullName evidence="3">Leucine-zipper-like transcriptional regulator 1</fullName>
    </submittedName>
</protein>
<keyword evidence="4" id="KW-1185">Reference proteome</keyword>
<dbReference type="PANTHER" id="PTHR46093">
    <property type="entry name" value="ACYL-COA-BINDING DOMAIN-CONTAINING PROTEIN 5"/>
    <property type="match status" value="1"/>
</dbReference>
<accession>A0A830HB06</accession>
<dbReference type="Gene3D" id="2.120.10.80">
    <property type="entry name" value="Kelch-type beta propeller"/>
    <property type="match status" value="2"/>
</dbReference>
<dbReference type="OrthoDB" id="10251809at2759"/>
<dbReference type="EMBL" id="BNJQ01000006">
    <property type="protein sequence ID" value="GHP03908.1"/>
    <property type="molecule type" value="Genomic_DNA"/>
</dbReference>
<sequence length="609" mass="64835">MLITRLINASHAPTKQNQTNTASHFRFGTISWAKTSTGAAGEVEFSMRLAYRRNYNWGSYFGEQWLQTTTDPTTQVFYGSEETFASNPLSAANFAAGFVDSNLATTRNCATKQGSLLAQDCFQCPSPNGGGPAPNCDDKAATDLAGGCVSPQGCRNNNPKLGGVDKFYIKFPPVKHTANCANGQKCDVVACPTPFYCDYKVAVESNGVLPQFTSGVNPAAAKCAQWHLPVLHEREADHPGIQGPAHTAGLGVDTLSHAGLSDGIAYWDDVSVMAYDDNIGVSAGALGDDVAALNVISQRVWETLSTTASPPPRYEHSTCHPKHIGNRHTNDVTSDYMVIFGGERSSYLYNDVWALSTKSVGGVRTATWEFLPHLSKEVPSPRMGHSAVVYESDAVVNAQGKNELPAGSKMIVYGGRDHTGNLGDVWSYDLQSRIWTKLAASTPLGARFGHSAAMFGSTMYVMGGYTSTGFSGEFFKADIACKMPSYTGTYVSATAKGCNVTVTDITTGCMNAAGPSSVSLTPRFAQGAIADSTSVYFTGGTDFSSEPGSFGQVYRFKVATCEWDTVIVNGEEARSEMSLGAFGTGIYVQGGTSPDGSFASNVQYMPLSD</sequence>
<dbReference type="SUPFAM" id="SSF117281">
    <property type="entry name" value="Kelch motif"/>
    <property type="match status" value="2"/>
</dbReference>
<keyword evidence="1" id="KW-0880">Kelch repeat</keyword>
<evidence type="ECO:0000256" key="1">
    <source>
        <dbReference type="ARBA" id="ARBA00022441"/>
    </source>
</evidence>